<organism evidence="1 2">
    <name type="scientific">Corallincola holothuriorum</name>
    <dbReference type="NCBI Taxonomy" id="2282215"/>
    <lineage>
        <taxon>Bacteria</taxon>
        <taxon>Pseudomonadati</taxon>
        <taxon>Pseudomonadota</taxon>
        <taxon>Gammaproteobacteria</taxon>
        <taxon>Alteromonadales</taxon>
        <taxon>Psychromonadaceae</taxon>
        <taxon>Corallincola</taxon>
    </lineage>
</organism>
<gene>
    <name evidence="1" type="ORF">DU002_13985</name>
</gene>
<reference evidence="1 2" key="1">
    <citation type="submission" date="2018-07" db="EMBL/GenBank/DDBJ databases">
        <title>Corallincola holothuriorum sp. nov., a new facultative anaerobe isolated from sea cucumber Apostichopus japonicus.</title>
        <authorList>
            <person name="Xia H."/>
        </authorList>
    </citation>
    <scope>NUCLEOTIDE SEQUENCE [LARGE SCALE GENOMIC DNA]</scope>
    <source>
        <strain evidence="1 2">C4</strain>
    </source>
</reference>
<dbReference type="OrthoDB" id="6192994at2"/>
<proteinExistence type="predicted"/>
<dbReference type="Gene3D" id="2.120.10.80">
    <property type="entry name" value="Kelch-type beta propeller"/>
    <property type="match status" value="2"/>
</dbReference>
<dbReference type="Proteomes" id="UP000252558">
    <property type="component" value="Unassembled WGS sequence"/>
</dbReference>
<dbReference type="SUPFAM" id="SSF117281">
    <property type="entry name" value="Kelch motif"/>
    <property type="match status" value="1"/>
</dbReference>
<dbReference type="EMBL" id="QPID01000008">
    <property type="protein sequence ID" value="RCU48929.1"/>
    <property type="molecule type" value="Genomic_DNA"/>
</dbReference>
<dbReference type="AlphaFoldDB" id="A0A368NHP4"/>
<dbReference type="PANTHER" id="PTHR45632">
    <property type="entry name" value="LD33804P"/>
    <property type="match status" value="1"/>
</dbReference>
<protein>
    <submittedName>
        <fullName evidence="1">Galactose oxidase</fullName>
    </submittedName>
</protein>
<accession>A0A368NHP4</accession>
<comment type="caution">
    <text evidence="1">The sequence shown here is derived from an EMBL/GenBank/DDBJ whole genome shotgun (WGS) entry which is preliminary data.</text>
</comment>
<keyword evidence="2" id="KW-1185">Reference proteome</keyword>
<sequence>MAFSATAIASQIVPLPPLPEPVANNAVALVSTKQGDYLVSMMGLGAAKNHTDVHNRGWQLTLSQKPDGWQRTPDVPSSLSLKGRLASVAATLPGELLLFGGYTVAADHSEISTPDVYSYRPDIKQFEQLADMPVPVDDSVALSYQQRYIYLISGWHNHGNVDLVQVYDRLNNRWFNATPFPGEPVFGHAGAIVNNQLLICDGVKVAAIVDGRRQYEAERACYLGQIDNEDPAKISWQTAPHFAGKARYRMAAIGSQQPQGKTGFYFVAGSENPYNYNGTGYDGVAAPASSRVDFFDLASSDWQQLPARSVATMDHRGLLEWQGQLLTIGGMNDKQQVIDKIIRYEVAN</sequence>
<dbReference type="InterPro" id="IPR015915">
    <property type="entry name" value="Kelch-typ_b-propeller"/>
</dbReference>
<evidence type="ECO:0000313" key="2">
    <source>
        <dbReference type="Proteomes" id="UP000252558"/>
    </source>
</evidence>
<name>A0A368NHP4_9GAMM</name>
<evidence type="ECO:0000313" key="1">
    <source>
        <dbReference type="EMBL" id="RCU48929.1"/>
    </source>
</evidence>